<evidence type="ECO:0000313" key="1">
    <source>
        <dbReference type="EMBL" id="SDF79814.1"/>
    </source>
</evidence>
<dbReference type="AlphaFoldDB" id="A0A1G7P0R9"/>
<accession>A0A1G7P0R9</accession>
<name>A0A1G7P0R9_9ACTN</name>
<protein>
    <submittedName>
        <fullName evidence="1">Formiminoglutamase</fullName>
    </submittedName>
</protein>
<dbReference type="Pfam" id="PF05013">
    <property type="entry name" value="FGase"/>
    <property type="match status" value="1"/>
</dbReference>
<reference evidence="2" key="1">
    <citation type="submission" date="2016-10" db="EMBL/GenBank/DDBJ databases">
        <authorList>
            <person name="Varghese N."/>
            <person name="Submissions S."/>
        </authorList>
    </citation>
    <scope>NUCLEOTIDE SEQUENCE [LARGE SCALE GENOMIC DNA]</scope>
    <source>
        <strain evidence="2">DSM 44268</strain>
    </source>
</reference>
<evidence type="ECO:0000313" key="2">
    <source>
        <dbReference type="Proteomes" id="UP000199406"/>
    </source>
</evidence>
<dbReference type="SUPFAM" id="SSF53187">
    <property type="entry name" value="Zn-dependent exopeptidases"/>
    <property type="match status" value="1"/>
</dbReference>
<dbReference type="RefSeq" id="WP_176946433.1">
    <property type="nucleotide sequence ID" value="NZ_FNBT01000007.1"/>
</dbReference>
<keyword evidence="2" id="KW-1185">Reference proteome</keyword>
<sequence length="262" mass="28264">MTALSDVPAVATSHLDAAAAVVLSVPHGGTRLPGSCAEGLRVPAADLWSDWHSAELYDLTGELAVPTVIARLSRFVADPNRAPVEPLHGDFWSTAVPAQDPAGVPLYDRVLTARELQERLELAHAPYHRALDRAVAAALRRHPRVLLLDLHSFGVPLGVDVVLGDGHGSTAGAAATDRVEQALLREGFTVARNLRFTGGHIVRRWAGDDRVDAVQLELDQRRYLRSSDVEAHRPRPRRDPAGWTATRLGIAAAVRSLASGER</sequence>
<dbReference type="EMBL" id="FNBT01000007">
    <property type="protein sequence ID" value="SDF79814.1"/>
    <property type="molecule type" value="Genomic_DNA"/>
</dbReference>
<gene>
    <name evidence="1" type="ORF">SAMN05660662_3388</name>
</gene>
<organism evidence="1 2">
    <name type="scientific">Blastococcus aurantiacus</name>
    <dbReference type="NCBI Taxonomy" id="1550231"/>
    <lineage>
        <taxon>Bacteria</taxon>
        <taxon>Bacillati</taxon>
        <taxon>Actinomycetota</taxon>
        <taxon>Actinomycetes</taxon>
        <taxon>Geodermatophilales</taxon>
        <taxon>Geodermatophilaceae</taxon>
        <taxon>Blastococcus</taxon>
    </lineage>
</organism>
<dbReference type="InterPro" id="IPR007709">
    <property type="entry name" value="N-FG_amidohydro"/>
</dbReference>
<dbReference type="STRING" id="1550231.SAMN05660662_3388"/>
<dbReference type="Proteomes" id="UP000199406">
    <property type="component" value="Unassembled WGS sequence"/>
</dbReference>
<dbReference type="Gene3D" id="3.40.630.40">
    <property type="entry name" value="Zn-dependent exopeptidases"/>
    <property type="match status" value="1"/>
</dbReference>
<proteinExistence type="predicted"/>